<name>A0ABY5AW42_9CYAN</name>
<sequence>MLIPGAIGEILVSARTTGKLTVLDRYGLKAAILDESLSEEEQRSIDRLLRAVVKGRIAIDPPAKTQPPRVTEELVSGV</sequence>
<organism evidence="1 2">
    <name type="scientific">Phormidium yuhuli AB48</name>
    <dbReference type="NCBI Taxonomy" id="2940671"/>
    <lineage>
        <taxon>Bacteria</taxon>
        <taxon>Bacillati</taxon>
        <taxon>Cyanobacteriota</taxon>
        <taxon>Cyanophyceae</taxon>
        <taxon>Oscillatoriophycideae</taxon>
        <taxon>Oscillatoriales</taxon>
        <taxon>Oscillatoriaceae</taxon>
        <taxon>Phormidium</taxon>
        <taxon>Phormidium yuhuli</taxon>
    </lineage>
</organism>
<dbReference type="Proteomes" id="UP001056708">
    <property type="component" value="Chromosome"/>
</dbReference>
<reference evidence="1" key="1">
    <citation type="submission" date="2022-06" db="EMBL/GenBank/DDBJ databases">
        <title>Genome sequence of Phormidium yuhuli AB48 isolated from an industrial photobioreactor environment.</title>
        <authorList>
            <person name="Qiu Y."/>
            <person name="Noonan A.J.C."/>
            <person name="Dofher K."/>
            <person name="Koch M."/>
            <person name="Kieft B."/>
            <person name="Lin X."/>
            <person name="Ziels R.M."/>
            <person name="Hallam S.J."/>
        </authorList>
    </citation>
    <scope>NUCLEOTIDE SEQUENCE</scope>
    <source>
        <strain evidence="1">AB48</strain>
    </source>
</reference>
<gene>
    <name evidence="1" type="ORF">NEA10_02320</name>
</gene>
<evidence type="ECO:0000313" key="1">
    <source>
        <dbReference type="EMBL" id="USR93085.1"/>
    </source>
</evidence>
<dbReference type="EMBL" id="CP098611">
    <property type="protein sequence ID" value="USR93085.1"/>
    <property type="molecule type" value="Genomic_DNA"/>
</dbReference>
<evidence type="ECO:0000313" key="2">
    <source>
        <dbReference type="Proteomes" id="UP001056708"/>
    </source>
</evidence>
<keyword evidence="2" id="KW-1185">Reference proteome</keyword>
<accession>A0ABY5AW42</accession>
<proteinExistence type="predicted"/>
<protein>
    <submittedName>
        <fullName evidence="1">Uncharacterized protein</fullName>
    </submittedName>
</protein>